<accession>A0AAD5RW39</accession>
<dbReference type="Proteomes" id="UP001201980">
    <property type="component" value="Unassembled WGS sequence"/>
</dbReference>
<reference evidence="1" key="1">
    <citation type="submission" date="2022-07" db="EMBL/GenBank/DDBJ databases">
        <title>Draft genome sequence of Zalerion maritima ATCC 34329, a (micro)plastics degrading marine fungus.</title>
        <authorList>
            <person name="Paco A."/>
            <person name="Goncalves M.F.M."/>
            <person name="Rocha-Santos T.A.P."/>
            <person name="Alves A."/>
        </authorList>
    </citation>
    <scope>NUCLEOTIDE SEQUENCE</scope>
    <source>
        <strain evidence="1">ATCC 34329</strain>
    </source>
</reference>
<dbReference type="AlphaFoldDB" id="A0AAD5RW39"/>
<organism evidence="1 2">
    <name type="scientific">Zalerion maritima</name>
    <dbReference type="NCBI Taxonomy" id="339359"/>
    <lineage>
        <taxon>Eukaryota</taxon>
        <taxon>Fungi</taxon>
        <taxon>Dikarya</taxon>
        <taxon>Ascomycota</taxon>
        <taxon>Pezizomycotina</taxon>
        <taxon>Sordariomycetes</taxon>
        <taxon>Lulworthiomycetidae</taxon>
        <taxon>Lulworthiales</taxon>
        <taxon>Lulworthiaceae</taxon>
        <taxon>Zalerion</taxon>
    </lineage>
</organism>
<proteinExistence type="predicted"/>
<dbReference type="EMBL" id="JAKWBI020000059">
    <property type="protein sequence ID" value="KAJ2904217.1"/>
    <property type="molecule type" value="Genomic_DNA"/>
</dbReference>
<keyword evidence="2" id="KW-1185">Reference proteome</keyword>
<sequence length="141" mass="16073">MSFSGSKLRRTDRLRWMLARGVEVLSHSLVFCRGPSEDWCSRNRRSALMVGEWDQKHGVNGSGQTRHTFGFIPSTILFPDTSKTTNPNPAIISPTPLLLRPSIRLFLPGNFKTRSSIATISINLRFRLARPRLCFELEDRD</sequence>
<protein>
    <submittedName>
        <fullName evidence="1">Uncharacterized protein</fullName>
    </submittedName>
</protein>
<evidence type="ECO:0000313" key="2">
    <source>
        <dbReference type="Proteomes" id="UP001201980"/>
    </source>
</evidence>
<name>A0AAD5RW39_9PEZI</name>
<evidence type="ECO:0000313" key="1">
    <source>
        <dbReference type="EMBL" id="KAJ2904217.1"/>
    </source>
</evidence>
<gene>
    <name evidence="1" type="ORF">MKZ38_008547</name>
</gene>
<comment type="caution">
    <text evidence="1">The sequence shown here is derived from an EMBL/GenBank/DDBJ whole genome shotgun (WGS) entry which is preliminary data.</text>
</comment>